<gene>
    <name evidence="4" type="ORF">GCM10011609_35480</name>
</gene>
<dbReference type="InterPro" id="IPR050268">
    <property type="entry name" value="NADH-dep_flavin_reductase"/>
</dbReference>
<keyword evidence="5" id="KW-1185">Reference proteome</keyword>
<organism evidence="4 5">
    <name type="scientific">Lentzea pudingi</name>
    <dbReference type="NCBI Taxonomy" id="1789439"/>
    <lineage>
        <taxon>Bacteria</taxon>
        <taxon>Bacillati</taxon>
        <taxon>Actinomycetota</taxon>
        <taxon>Actinomycetes</taxon>
        <taxon>Pseudonocardiales</taxon>
        <taxon>Pseudonocardiaceae</taxon>
        <taxon>Lentzea</taxon>
    </lineage>
</organism>
<keyword evidence="2" id="KW-0560">Oxidoreductase</keyword>
<reference evidence="5" key="1">
    <citation type="journal article" date="2019" name="Int. J. Syst. Evol. Microbiol.">
        <title>The Global Catalogue of Microorganisms (GCM) 10K type strain sequencing project: providing services to taxonomists for standard genome sequencing and annotation.</title>
        <authorList>
            <consortium name="The Broad Institute Genomics Platform"/>
            <consortium name="The Broad Institute Genome Sequencing Center for Infectious Disease"/>
            <person name="Wu L."/>
            <person name="Ma J."/>
        </authorList>
    </citation>
    <scope>NUCLEOTIDE SEQUENCE [LARGE SCALE GENOMIC DNA]</scope>
    <source>
        <strain evidence="5">CGMCC 4.7319</strain>
    </source>
</reference>
<dbReference type="EMBL" id="BMNC01000004">
    <property type="protein sequence ID" value="GGM94895.1"/>
    <property type="molecule type" value="Genomic_DNA"/>
</dbReference>
<evidence type="ECO:0000256" key="1">
    <source>
        <dbReference type="ARBA" id="ARBA00008898"/>
    </source>
</evidence>
<sequence length="165" mass="17698">MTLDSSDFRRVLSHFCSGIVVVTAVHDGDPVGLTCQSFTSLSISPPLVSFAVARTSSSWARIRAAQRFAVNILGEHQQHVSRSFSASGTDKFAGHSWRTGPLGSPLLDGAIAHVDCELHAVHEGGDHDIVVGAVHQVIENPAAGRPLLYFRSAYHVLRDEHPPAA</sequence>
<evidence type="ECO:0000313" key="5">
    <source>
        <dbReference type="Proteomes" id="UP000597656"/>
    </source>
</evidence>
<protein>
    <submittedName>
        <fullName evidence="4">Monooxygenase</fullName>
    </submittedName>
</protein>
<evidence type="ECO:0000259" key="3">
    <source>
        <dbReference type="SMART" id="SM00903"/>
    </source>
</evidence>
<dbReference type="SMART" id="SM00903">
    <property type="entry name" value="Flavin_Reduct"/>
    <property type="match status" value="1"/>
</dbReference>
<dbReference type="GO" id="GO:0004497">
    <property type="term" value="F:monooxygenase activity"/>
    <property type="evidence" value="ECO:0007669"/>
    <property type="project" value="UniProtKB-KW"/>
</dbReference>
<dbReference type="Proteomes" id="UP000597656">
    <property type="component" value="Unassembled WGS sequence"/>
</dbReference>
<comment type="similarity">
    <text evidence="1">Belongs to the non-flavoprotein flavin reductase family.</text>
</comment>
<name>A0ABQ2I200_9PSEU</name>
<accession>A0ABQ2I200</accession>
<feature type="domain" description="Flavin reductase like" evidence="3">
    <location>
        <begin position="12"/>
        <end position="156"/>
    </location>
</feature>
<dbReference type="PANTHER" id="PTHR30466:SF11">
    <property type="entry name" value="FLAVIN-DEPENDENT MONOOXYGENASE, REDUCTASE SUBUNIT HSAB"/>
    <property type="match status" value="1"/>
</dbReference>
<dbReference type="Pfam" id="PF01613">
    <property type="entry name" value="Flavin_Reduct"/>
    <property type="match status" value="1"/>
</dbReference>
<dbReference type="InterPro" id="IPR012349">
    <property type="entry name" value="Split_barrel_FMN-bd"/>
</dbReference>
<comment type="caution">
    <text evidence="4">The sequence shown here is derived from an EMBL/GenBank/DDBJ whole genome shotgun (WGS) entry which is preliminary data.</text>
</comment>
<dbReference type="RefSeq" id="WP_189155823.1">
    <property type="nucleotide sequence ID" value="NZ_BMNC01000004.1"/>
</dbReference>
<dbReference type="Gene3D" id="2.30.110.10">
    <property type="entry name" value="Electron Transport, Fmn-binding Protein, Chain A"/>
    <property type="match status" value="1"/>
</dbReference>
<proteinExistence type="inferred from homology"/>
<evidence type="ECO:0000313" key="4">
    <source>
        <dbReference type="EMBL" id="GGM94895.1"/>
    </source>
</evidence>
<dbReference type="PANTHER" id="PTHR30466">
    <property type="entry name" value="FLAVIN REDUCTASE"/>
    <property type="match status" value="1"/>
</dbReference>
<keyword evidence="4" id="KW-0503">Monooxygenase</keyword>
<dbReference type="SUPFAM" id="SSF50475">
    <property type="entry name" value="FMN-binding split barrel"/>
    <property type="match status" value="1"/>
</dbReference>
<dbReference type="InterPro" id="IPR002563">
    <property type="entry name" value="Flavin_Rdtase-like_dom"/>
</dbReference>
<evidence type="ECO:0000256" key="2">
    <source>
        <dbReference type="ARBA" id="ARBA00023002"/>
    </source>
</evidence>